<dbReference type="RefSeq" id="WP_281187069.1">
    <property type="nucleotide sequence ID" value="NZ_FNBK01000018.1"/>
</dbReference>
<dbReference type="EMBL" id="FNBK01000018">
    <property type="protein sequence ID" value="SDG21785.1"/>
    <property type="molecule type" value="Genomic_DNA"/>
</dbReference>
<reference evidence="3" key="1">
    <citation type="submission" date="2016-10" db="EMBL/GenBank/DDBJ databases">
        <authorList>
            <person name="Varghese N."/>
            <person name="Submissions S."/>
        </authorList>
    </citation>
    <scope>NUCLEOTIDE SEQUENCE [LARGE SCALE GENOMIC DNA]</scope>
    <source>
        <strain evidence="3">IBRC-M 10760</strain>
    </source>
</reference>
<feature type="domain" description="Mut7-C RNAse" evidence="1">
    <location>
        <begin position="22"/>
        <end position="163"/>
    </location>
</feature>
<gene>
    <name evidence="2" type="ORF">SAMN05216218_11847</name>
</gene>
<dbReference type="PANTHER" id="PTHR39081:SF1">
    <property type="entry name" value="MUT7-C RNASE DOMAIN-CONTAINING PROTEIN"/>
    <property type="match status" value="1"/>
</dbReference>
<proteinExistence type="predicted"/>
<evidence type="ECO:0000313" key="2">
    <source>
        <dbReference type="EMBL" id="SDG21785.1"/>
    </source>
</evidence>
<evidence type="ECO:0000313" key="3">
    <source>
        <dbReference type="Proteomes" id="UP000199076"/>
    </source>
</evidence>
<accession>A0A1G7SFE9</accession>
<evidence type="ECO:0000259" key="1">
    <source>
        <dbReference type="Pfam" id="PF01927"/>
    </source>
</evidence>
<dbReference type="STRING" id="660518.SAMN05216218_11847"/>
<dbReference type="PANTHER" id="PTHR39081">
    <property type="entry name" value="MUT7-C DOMAIN-CONTAINING PROTEIN"/>
    <property type="match status" value="1"/>
</dbReference>
<organism evidence="2 3">
    <name type="scientific">Halorientalis regularis</name>
    <dbReference type="NCBI Taxonomy" id="660518"/>
    <lineage>
        <taxon>Archaea</taxon>
        <taxon>Methanobacteriati</taxon>
        <taxon>Methanobacteriota</taxon>
        <taxon>Stenosarchaea group</taxon>
        <taxon>Halobacteria</taxon>
        <taxon>Halobacteriales</taxon>
        <taxon>Haloarculaceae</taxon>
        <taxon>Halorientalis</taxon>
    </lineage>
</organism>
<dbReference type="Pfam" id="PF01927">
    <property type="entry name" value="Mut7-C"/>
    <property type="match status" value="1"/>
</dbReference>
<sequence>MTDRLPGTEDRTEDDPTRARDRLVLDVMLGKLATFLRMCGYDAVYALDRDLEADDRILALSRAEGRTLLTRDRGLAARTDDSVLLTAREPTEQLRELRAAGFRLELPDRPVRCSQCNGVVTAVDGDESTPGYAPDPAATDVWRCRDCGQCYWKGSHWADVTATLAAIRD</sequence>
<protein>
    <recommendedName>
        <fullName evidence="1">Mut7-C RNAse domain-containing protein</fullName>
    </recommendedName>
</protein>
<dbReference type="InterPro" id="IPR002782">
    <property type="entry name" value="Mut7-C_RNAse_dom"/>
</dbReference>
<name>A0A1G7SFE9_9EURY</name>
<dbReference type="Proteomes" id="UP000199076">
    <property type="component" value="Unassembled WGS sequence"/>
</dbReference>
<keyword evidence="3" id="KW-1185">Reference proteome</keyword>
<dbReference type="AlphaFoldDB" id="A0A1G7SFE9"/>